<feature type="compositionally biased region" description="Basic residues" evidence="1">
    <location>
        <begin position="116"/>
        <end position="125"/>
    </location>
</feature>
<dbReference type="EMBL" id="KZ819199">
    <property type="protein sequence ID" value="PWY98267.1"/>
    <property type="molecule type" value="Genomic_DNA"/>
</dbReference>
<feature type="compositionally biased region" description="Polar residues" evidence="1">
    <location>
        <begin position="426"/>
        <end position="440"/>
    </location>
</feature>
<feature type="compositionally biased region" description="Polar residues" evidence="1">
    <location>
        <begin position="194"/>
        <end position="219"/>
    </location>
</feature>
<feature type="region of interest" description="Disordered" evidence="1">
    <location>
        <begin position="273"/>
        <end position="347"/>
    </location>
</feature>
<dbReference type="AlphaFoldDB" id="A0A317XK75"/>
<evidence type="ECO:0000313" key="2">
    <source>
        <dbReference type="EMBL" id="PWY98267.1"/>
    </source>
</evidence>
<dbReference type="InParanoid" id="A0A317XK75"/>
<feature type="region of interest" description="Disordered" evidence="1">
    <location>
        <begin position="186"/>
        <end position="258"/>
    </location>
</feature>
<name>A0A317XK75_9BASI</name>
<feature type="region of interest" description="Disordered" evidence="1">
    <location>
        <begin position="148"/>
        <end position="170"/>
    </location>
</feature>
<feature type="compositionally biased region" description="Low complexity" evidence="1">
    <location>
        <begin position="220"/>
        <end position="235"/>
    </location>
</feature>
<evidence type="ECO:0000256" key="1">
    <source>
        <dbReference type="SAM" id="MobiDB-lite"/>
    </source>
</evidence>
<reference evidence="2 3" key="1">
    <citation type="journal article" date="2018" name="Mol. Biol. Evol.">
        <title>Broad Genomic Sampling Reveals a Smut Pathogenic Ancestry of the Fungal Clade Ustilaginomycotina.</title>
        <authorList>
            <person name="Kijpornyongpan T."/>
            <person name="Mondo S.J."/>
            <person name="Barry K."/>
            <person name="Sandor L."/>
            <person name="Lee J."/>
            <person name="Lipzen A."/>
            <person name="Pangilinan J."/>
            <person name="LaButti K."/>
            <person name="Hainaut M."/>
            <person name="Henrissat B."/>
            <person name="Grigoriev I.V."/>
            <person name="Spatafora J.W."/>
            <person name="Aime M.C."/>
        </authorList>
    </citation>
    <scope>NUCLEOTIDE SEQUENCE [LARGE SCALE GENOMIC DNA]</scope>
    <source>
        <strain evidence="2 3">MCA 3645</strain>
    </source>
</reference>
<sequence>MHQDYPSDSLDNDFVFTAPPRYSSAFAFPVLQSPQPMIKHAPAAPQPHNHTPIQDAYTRSHTHGLTRLQQRLLYESDSDSSFDLNFSSPSSTGSASEYSDVGYASCSTARSSRVSFGRRHSRHHTSTSGSGSSPLGSSVAIQRVLMGTNTSSPSSSTSASAHSRKPQRHSVKTIASAFEHVSRYSQVGAPPLPTSRQSPLSHSTVPSFRSSGSVSARIQSFSTSMSAPPSASFSSRNQYAPKPRPLVLHKSNDDTPGRIKAGYRFPHSIHEDPFLISPRSPIDQIPQQSAEDDEPEFEIVPSPSLRRTFNSNSLSPTTQTDLSRSDSADSVYSTGSPHARKEPISRRMESLDSVTLAYATVQPYHEPAYAPAYVHHHYVADVEMGLRELPLLQPMDPELTPRPDQGPASSPLCEESTQFPLPPENGSMSLSRPSTAVQHQNEAERREIEAATQALQSEAQDLLASIRALTLEIEDHESPASKAYDAIEESYRQTWRVMDPWYWSSFEISHPEF</sequence>
<organism evidence="2 3">
    <name type="scientific">Testicularia cyperi</name>
    <dbReference type="NCBI Taxonomy" id="1882483"/>
    <lineage>
        <taxon>Eukaryota</taxon>
        <taxon>Fungi</taxon>
        <taxon>Dikarya</taxon>
        <taxon>Basidiomycota</taxon>
        <taxon>Ustilaginomycotina</taxon>
        <taxon>Ustilaginomycetes</taxon>
        <taxon>Ustilaginales</taxon>
        <taxon>Anthracoideaceae</taxon>
        <taxon>Testicularia</taxon>
    </lineage>
</organism>
<proteinExistence type="predicted"/>
<dbReference type="OrthoDB" id="2552507at2759"/>
<keyword evidence="3" id="KW-1185">Reference proteome</keyword>
<gene>
    <name evidence="2" type="ORF">BCV70DRAFT_207911</name>
</gene>
<feature type="compositionally biased region" description="Polar residues" evidence="1">
    <location>
        <begin position="305"/>
        <end position="322"/>
    </location>
</feature>
<evidence type="ECO:0000313" key="3">
    <source>
        <dbReference type="Proteomes" id="UP000246740"/>
    </source>
</evidence>
<feature type="region of interest" description="Disordered" evidence="1">
    <location>
        <begin position="394"/>
        <end position="441"/>
    </location>
</feature>
<protein>
    <submittedName>
        <fullName evidence="2">Uncharacterized protein</fullName>
    </submittedName>
</protein>
<dbReference type="Proteomes" id="UP000246740">
    <property type="component" value="Unassembled WGS sequence"/>
</dbReference>
<feature type="compositionally biased region" description="Low complexity" evidence="1">
    <location>
        <begin position="150"/>
        <end position="161"/>
    </location>
</feature>
<feature type="compositionally biased region" description="Low complexity" evidence="1">
    <location>
        <begin position="126"/>
        <end position="136"/>
    </location>
</feature>
<feature type="region of interest" description="Disordered" evidence="1">
    <location>
        <begin position="113"/>
        <end position="136"/>
    </location>
</feature>
<accession>A0A317XK75</accession>